<evidence type="ECO:0000259" key="2">
    <source>
        <dbReference type="Pfam" id="PF07853"/>
    </source>
</evidence>
<dbReference type="Proteomes" id="UP000605259">
    <property type="component" value="Unassembled WGS sequence"/>
</dbReference>
<keyword evidence="1" id="KW-0812">Transmembrane</keyword>
<evidence type="ECO:0000256" key="1">
    <source>
        <dbReference type="SAM" id="Phobius"/>
    </source>
</evidence>
<accession>A0A917EQX6</accession>
<reference evidence="3" key="2">
    <citation type="submission" date="2020-09" db="EMBL/GenBank/DDBJ databases">
        <authorList>
            <person name="Sun Q."/>
            <person name="Zhou Y."/>
        </authorList>
    </citation>
    <scope>NUCLEOTIDE SEQUENCE</scope>
    <source>
        <strain evidence="3">CGMCC 1.12698</strain>
    </source>
</reference>
<dbReference type="Pfam" id="PF07853">
    <property type="entry name" value="DUF1648"/>
    <property type="match status" value="1"/>
</dbReference>
<dbReference type="AlphaFoldDB" id="A0A917EQX6"/>
<gene>
    <name evidence="3" type="ORF">GCM10007140_17560</name>
</gene>
<keyword evidence="1" id="KW-1133">Transmembrane helix</keyword>
<reference evidence="3" key="1">
    <citation type="journal article" date="2014" name="Int. J. Syst. Evol. Microbiol.">
        <title>Complete genome sequence of Corynebacterium casei LMG S-19264T (=DSM 44701T), isolated from a smear-ripened cheese.</title>
        <authorList>
            <consortium name="US DOE Joint Genome Institute (JGI-PGF)"/>
            <person name="Walter F."/>
            <person name="Albersmeier A."/>
            <person name="Kalinowski J."/>
            <person name="Ruckert C."/>
        </authorList>
    </citation>
    <scope>NUCLEOTIDE SEQUENCE</scope>
    <source>
        <strain evidence="3">CGMCC 1.12698</strain>
    </source>
</reference>
<feature type="transmembrane region" description="Helical" evidence="1">
    <location>
        <begin position="58"/>
        <end position="78"/>
    </location>
</feature>
<protein>
    <recommendedName>
        <fullName evidence="2">DUF1648 domain-containing protein</fullName>
    </recommendedName>
</protein>
<name>A0A917EQX6_9BACI</name>
<comment type="caution">
    <text evidence="3">The sequence shown here is derived from an EMBL/GenBank/DDBJ whole genome shotgun (WGS) entry which is preliminary data.</text>
</comment>
<evidence type="ECO:0000313" key="4">
    <source>
        <dbReference type="Proteomes" id="UP000605259"/>
    </source>
</evidence>
<keyword evidence="1" id="KW-0472">Membrane</keyword>
<feature type="transmembrane region" description="Helical" evidence="1">
    <location>
        <begin position="135"/>
        <end position="154"/>
    </location>
</feature>
<dbReference type="RefSeq" id="WP_188387985.1">
    <property type="nucleotide sequence ID" value="NZ_BMFK01000001.1"/>
</dbReference>
<sequence>MKKVPLSLLEKLLIMLSGLGIIGMFGYMVYMYPLLPETIPVHFNASGEADGFGSKGNLFILPCITAAIFVGTMIISRFPHMFNHPVKVTEENKERLYKNGRLMLHVMNVEIVLIFGYLVFSTIEIVQGNQESLGAHFLWIFLGLIGGSIAFFIIRSFRLK</sequence>
<dbReference type="EMBL" id="BMFK01000001">
    <property type="protein sequence ID" value="GGE67987.1"/>
    <property type="molecule type" value="Genomic_DNA"/>
</dbReference>
<dbReference type="InterPro" id="IPR012867">
    <property type="entry name" value="DUF1648"/>
</dbReference>
<proteinExistence type="predicted"/>
<feature type="transmembrane region" description="Helical" evidence="1">
    <location>
        <begin position="102"/>
        <end position="123"/>
    </location>
</feature>
<evidence type="ECO:0000313" key="3">
    <source>
        <dbReference type="EMBL" id="GGE67987.1"/>
    </source>
</evidence>
<keyword evidence="4" id="KW-1185">Reference proteome</keyword>
<feature type="domain" description="DUF1648" evidence="2">
    <location>
        <begin position="21"/>
        <end position="65"/>
    </location>
</feature>
<feature type="transmembrane region" description="Helical" evidence="1">
    <location>
        <begin position="12"/>
        <end position="32"/>
    </location>
</feature>
<organism evidence="3 4">
    <name type="scientific">Priestia taiwanensis</name>
    <dbReference type="NCBI Taxonomy" id="1347902"/>
    <lineage>
        <taxon>Bacteria</taxon>
        <taxon>Bacillati</taxon>
        <taxon>Bacillota</taxon>
        <taxon>Bacilli</taxon>
        <taxon>Bacillales</taxon>
        <taxon>Bacillaceae</taxon>
        <taxon>Priestia</taxon>
    </lineage>
</organism>